<dbReference type="InterPro" id="IPR000182">
    <property type="entry name" value="GNAT_dom"/>
</dbReference>
<dbReference type="InterPro" id="IPR051531">
    <property type="entry name" value="N-acetyltransferase"/>
</dbReference>
<feature type="domain" description="N-acetyltransferase" evidence="1">
    <location>
        <begin position="16"/>
        <end position="162"/>
    </location>
</feature>
<dbReference type="SUPFAM" id="SSF55729">
    <property type="entry name" value="Acyl-CoA N-acyltransferases (Nat)"/>
    <property type="match status" value="1"/>
</dbReference>
<keyword evidence="2" id="KW-0808">Transferase</keyword>
<evidence type="ECO:0000259" key="1">
    <source>
        <dbReference type="Pfam" id="PF13302"/>
    </source>
</evidence>
<protein>
    <submittedName>
        <fullName evidence="2">GNAT family N-acetyltransferase</fullName>
    </submittedName>
</protein>
<proteinExistence type="predicted"/>
<dbReference type="AlphaFoldDB" id="A0A7H8NKH5"/>
<dbReference type="Gene3D" id="3.40.630.30">
    <property type="match status" value="1"/>
</dbReference>
<gene>
    <name evidence="2" type="ORF">HUT08_35260</name>
</gene>
<dbReference type="InterPro" id="IPR016181">
    <property type="entry name" value="Acyl_CoA_acyltransferase"/>
</dbReference>
<dbReference type="EMBL" id="CP054929">
    <property type="protein sequence ID" value="QKW53948.1"/>
    <property type="molecule type" value="Genomic_DNA"/>
</dbReference>
<sequence length="204" mass="21825">MNAWPTLSAPEITTARLRLRTAHDADIDGLIELQTDPRVRAHLGGARPRDAVVRYFAVNGVSAIAGKAGTYIVADRESDACVGTLVLDRRSADLPGHVTEEGGELELTYLLRRSGWGAGLAFEAATGLLRAAADELPDQPVLVVTQTANERSRRLATRLGFQPVGTFEAHGAEQTLAVADLHAFASCCDREGSPGWWLGRLGGR</sequence>
<name>A0A7H8NKH5_9ACTN</name>
<dbReference type="Pfam" id="PF13302">
    <property type="entry name" value="Acetyltransf_3"/>
    <property type="match status" value="1"/>
</dbReference>
<reference evidence="2 3" key="1">
    <citation type="submission" date="2020-06" db="EMBL/GenBank/DDBJ databases">
        <title>Genome mining for natural products.</title>
        <authorList>
            <person name="Zhang B."/>
            <person name="Shi J."/>
            <person name="Ge H."/>
        </authorList>
    </citation>
    <scope>NUCLEOTIDE SEQUENCE [LARGE SCALE GENOMIC DNA]</scope>
    <source>
        <strain evidence="2 3">NA00687</strain>
    </source>
</reference>
<dbReference type="Proteomes" id="UP000509303">
    <property type="component" value="Chromosome"/>
</dbReference>
<dbReference type="PANTHER" id="PTHR43792:SF1">
    <property type="entry name" value="N-ACETYLTRANSFERASE DOMAIN-CONTAINING PROTEIN"/>
    <property type="match status" value="1"/>
</dbReference>
<keyword evidence="3" id="KW-1185">Reference proteome</keyword>
<dbReference type="RefSeq" id="WP_176165652.1">
    <property type="nucleotide sequence ID" value="NZ_CP054929.1"/>
</dbReference>
<dbReference type="GO" id="GO:0016747">
    <property type="term" value="F:acyltransferase activity, transferring groups other than amino-acyl groups"/>
    <property type="evidence" value="ECO:0007669"/>
    <property type="project" value="InterPro"/>
</dbReference>
<dbReference type="PANTHER" id="PTHR43792">
    <property type="entry name" value="GNAT FAMILY, PUTATIVE (AFU_ORTHOLOGUE AFUA_3G00765)-RELATED-RELATED"/>
    <property type="match status" value="1"/>
</dbReference>
<evidence type="ECO:0000313" key="3">
    <source>
        <dbReference type="Proteomes" id="UP000509303"/>
    </source>
</evidence>
<accession>A0A7H8NKH5</accession>
<organism evidence="2 3">
    <name type="scientific">Streptomyces buecherae</name>
    <dbReference type="NCBI Taxonomy" id="2763006"/>
    <lineage>
        <taxon>Bacteria</taxon>
        <taxon>Bacillati</taxon>
        <taxon>Actinomycetota</taxon>
        <taxon>Actinomycetes</taxon>
        <taxon>Kitasatosporales</taxon>
        <taxon>Streptomycetaceae</taxon>
        <taxon>Streptomyces</taxon>
    </lineage>
</organism>
<evidence type="ECO:0000313" key="2">
    <source>
        <dbReference type="EMBL" id="QKW53948.1"/>
    </source>
</evidence>